<dbReference type="Proteomes" id="UP000092213">
    <property type="component" value="Chromosome"/>
</dbReference>
<feature type="chain" id="PRO_5008258207" description="Glycosyl hydrolase" evidence="1">
    <location>
        <begin position="29"/>
        <end position="768"/>
    </location>
</feature>
<dbReference type="KEGG" id="bbro:BAU06_24425"/>
<keyword evidence="4" id="KW-1185">Reference proteome</keyword>
<evidence type="ECO:0000313" key="3">
    <source>
        <dbReference type="EMBL" id="ANN74182.1"/>
    </source>
</evidence>
<dbReference type="AlphaFoldDB" id="A0A193FMP9"/>
<proteinExistence type="predicted"/>
<keyword evidence="1" id="KW-0732">Signal</keyword>
<feature type="signal peptide" evidence="1">
    <location>
        <begin position="1"/>
        <end position="28"/>
    </location>
</feature>
<dbReference type="EMBL" id="CP016171">
    <property type="protein sequence ID" value="ANN74182.1"/>
    <property type="molecule type" value="Genomic_DNA"/>
</dbReference>
<accession>A0A193FMP9</accession>
<dbReference type="EMBL" id="CP016170">
    <property type="protein sequence ID" value="ANN69032.1"/>
    <property type="molecule type" value="Genomic_DNA"/>
</dbReference>
<reference evidence="4 5" key="1">
    <citation type="submission" date="2016-06" db="EMBL/GenBank/DDBJ databases">
        <title>Complete genome sequences of Bordetella bronchialis and Bordetella flabilis.</title>
        <authorList>
            <person name="LiPuma J.J."/>
            <person name="Spilker T."/>
        </authorList>
    </citation>
    <scope>NUCLEOTIDE SEQUENCE [LARGE SCALE GENOMIC DNA]</scope>
    <source>
        <strain evidence="3 5">AU17976</strain>
        <strain evidence="2 4">AU3182</strain>
    </source>
</reference>
<dbReference type="Proteomes" id="UP000091897">
    <property type="component" value="Chromosome"/>
</dbReference>
<dbReference type="RefSeq" id="WP_066356797.1">
    <property type="nucleotide sequence ID" value="NZ_CBCSFJ010000002.1"/>
</dbReference>
<dbReference type="STRING" id="463025.BAU08_25000"/>
<evidence type="ECO:0000313" key="2">
    <source>
        <dbReference type="EMBL" id="ANN69032.1"/>
    </source>
</evidence>
<name>A0A193FMP9_9BORD</name>
<sequence>METLLRLSRLSTLALLLPIALAATSVHATVVLRNALWTIELQPGTLAIAVTPHTGLTPGEAPPSPTIEVSRGGPGHTVHDLRATPTEAAWHWDPGPAGPRYRLAARLDGADLSLSIVAMQPGRIALLRQPAAAMGRGLALPLAEGHYIPAGDARWREFLLREMAEFDTSESISLPLWTLDQGTHTLSWILGNRYNNTAAFARDGAGLSMTLDHDYTALDLDSPMALTLHLGGPDPLAGARRYRAGLAARDGHARLADKIRRMPSASRLLGASHVYLWGNGLLAPRDVRDWPGFLARLRGGDPLPTTLRAHMDKDLLRTLTDAGAAPDAARRAWTIRGVNEAFDAVARAAWQTATPDMHALATRYGELRREAARTFGATLSADPARWGAGVSVATIAALAGAGLPRLWIGLGQGWEGGLWHPEAIADGVRAGYLVAPYDSYETALPPGQQPGWASAQLGLAAYRDCGIRRADGRLQPGFQGAGHYTDPACVRPLLQARVQAVRQAVPFNSWFIDVYATGMAFDNHAAQAPTPQRRYVAESAASLRWMADVPGLPVGSEGGNAAVEDIVFAHGMQTPVIGWTDPDLHRDRRSPWFLGAWYPDDEPAKFFQATPLKPPYAAIHFDPATRLPLYQAVYHGSVITTHHWLFDNLKLANVRAENALLQLLYNVPPLFHLSSATLARRLPEIVRHDAFFRPLHERLATQALTAFEWLAPDRRVQRTAFEDGTSLVANFRDTPYAWRDTTIPGRSVAAFTSGQQPVVFRAEPAKAP</sequence>
<dbReference type="InterPro" id="IPR021459">
    <property type="entry name" value="GH101-related"/>
</dbReference>
<evidence type="ECO:0000256" key="1">
    <source>
        <dbReference type="SAM" id="SignalP"/>
    </source>
</evidence>
<evidence type="ECO:0000313" key="4">
    <source>
        <dbReference type="Proteomes" id="UP000091897"/>
    </source>
</evidence>
<gene>
    <name evidence="2" type="ORF">BAU06_24425</name>
    <name evidence="3" type="ORF">BAU08_25000</name>
</gene>
<organism evidence="3 5">
    <name type="scientific">Bordetella bronchialis</name>
    <dbReference type="NCBI Taxonomy" id="463025"/>
    <lineage>
        <taxon>Bacteria</taxon>
        <taxon>Pseudomonadati</taxon>
        <taxon>Pseudomonadota</taxon>
        <taxon>Betaproteobacteria</taxon>
        <taxon>Burkholderiales</taxon>
        <taxon>Alcaligenaceae</taxon>
        <taxon>Bordetella</taxon>
    </lineage>
</organism>
<evidence type="ECO:0008006" key="6">
    <source>
        <dbReference type="Google" id="ProtNLM"/>
    </source>
</evidence>
<dbReference type="OrthoDB" id="3222930at2"/>
<evidence type="ECO:0000313" key="5">
    <source>
        <dbReference type="Proteomes" id="UP000092213"/>
    </source>
</evidence>
<dbReference type="Pfam" id="PF11308">
    <property type="entry name" value="Glyco_hydro_129"/>
    <property type="match status" value="1"/>
</dbReference>
<protein>
    <recommendedName>
        <fullName evidence="6">Glycosyl hydrolase</fullName>
    </recommendedName>
</protein>